<dbReference type="SUPFAM" id="SSF52540">
    <property type="entry name" value="P-loop containing nucleoside triphosphate hydrolases"/>
    <property type="match status" value="1"/>
</dbReference>
<name>X1FBR7_9ZZZZ</name>
<organism evidence="2">
    <name type="scientific">marine sediment metagenome</name>
    <dbReference type="NCBI Taxonomy" id="412755"/>
    <lineage>
        <taxon>unclassified sequences</taxon>
        <taxon>metagenomes</taxon>
        <taxon>ecological metagenomes</taxon>
    </lineage>
</organism>
<feature type="non-terminal residue" evidence="2">
    <location>
        <position position="1"/>
    </location>
</feature>
<evidence type="ECO:0000259" key="1">
    <source>
        <dbReference type="PROSITE" id="PS51194"/>
    </source>
</evidence>
<sequence length="192" mass="22505">EKTTKWRVVVEQWLARIAGGFWEGGSHHGKLKELLDLLMGELSKQAVIVWFKYNLEIQAVATALRKAGITSRRILGSVSPDERERIRKAWIRERFEVLLIQLKCGKQGIDYSHADTAMYYSNTWDPEDRYQSEARIEHPEKRRPLLYLDLVAADTVDEDLIDALRAKKLESRYFLRRLLNRTRVRHLKGSEQ</sequence>
<feature type="domain" description="Helicase C-terminal" evidence="1">
    <location>
        <begin position="30"/>
        <end position="191"/>
    </location>
</feature>
<gene>
    <name evidence="2" type="ORF">S03H2_11491</name>
</gene>
<dbReference type="PROSITE" id="PS51194">
    <property type="entry name" value="HELICASE_CTER"/>
    <property type="match status" value="1"/>
</dbReference>
<dbReference type="EMBL" id="BARU01005863">
    <property type="protein sequence ID" value="GAH42407.1"/>
    <property type="molecule type" value="Genomic_DNA"/>
</dbReference>
<evidence type="ECO:0000313" key="2">
    <source>
        <dbReference type="EMBL" id="GAH42407.1"/>
    </source>
</evidence>
<comment type="caution">
    <text evidence="2">The sequence shown here is derived from an EMBL/GenBank/DDBJ whole genome shotgun (WGS) entry which is preliminary data.</text>
</comment>
<accession>X1FBR7</accession>
<dbReference type="AlphaFoldDB" id="X1FBR7"/>
<dbReference type="Pfam" id="PF00271">
    <property type="entry name" value="Helicase_C"/>
    <property type="match status" value="1"/>
</dbReference>
<dbReference type="Gene3D" id="3.40.50.300">
    <property type="entry name" value="P-loop containing nucleotide triphosphate hydrolases"/>
    <property type="match status" value="1"/>
</dbReference>
<reference evidence="2" key="1">
    <citation type="journal article" date="2014" name="Front. Microbiol.">
        <title>High frequency of phylogenetically diverse reductive dehalogenase-homologous genes in deep subseafloor sedimentary metagenomes.</title>
        <authorList>
            <person name="Kawai M."/>
            <person name="Futagami T."/>
            <person name="Toyoda A."/>
            <person name="Takaki Y."/>
            <person name="Nishi S."/>
            <person name="Hori S."/>
            <person name="Arai W."/>
            <person name="Tsubouchi T."/>
            <person name="Morono Y."/>
            <person name="Uchiyama I."/>
            <person name="Ito T."/>
            <person name="Fujiyama A."/>
            <person name="Inagaki F."/>
            <person name="Takami H."/>
        </authorList>
    </citation>
    <scope>NUCLEOTIDE SEQUENCE</scope>
    <source>
        <strain evidence="2">Expedition CK06-06</strain>
    </source>
</reference>
<dbReference type="InterPro" id="IPR001650">
    <property type="entry name" value="Helicase_C-like"/>
</dbReference>
<protein>
    <recommendedName>
        <fullName evidence="1">Helicase C-terminal domain-containing protein</fullName>
    </recommendedName>
</protein>
<proteinExistence type="predicted"/>
<dbReference type="InterPro" id="IPR027417">
    <property type="entry name" value="P-loop_NTPase"/>
</dbReference>